<evidence type="ECO:0000313" key="1">
    <source>
        <dbReference type="EMBL" id="MDP9824702.1"/>
    </source>
</evidence>
<organism evidence="1 2">
    <name type="scientific">Kineosporia succinea</name>
    <dbReference type="NCBI Taxonomy" id="84632"/>
    <lineage>
        <taxon>Bacteria</taxon>
        <taxon>Bacillati</taxon>
        <taxon>Actinomycetota</taxon>
        <taxon>Actinomycetes</taxon>
        <taxon>Kineosporiales</taxon>
        <taxon>Kineosporiaceae</taxon>
        <taxon>Kineosporia</taxon>
    </lineage>
</organism>
<dbReference type="EMBL" id="JAUSQZ010000001">
    <property type="protein sequence ID" value="MDP9824702.1"/>
    <property type="molecule type" value="Genomic_DNA"/>
</dbReference>
<protein>
    <submittedName>
        <fullName evidence="1">Uncharacterized protein</fullName>
    </submittedName>
</protein>
<evidence type="ECO:0000313" key="2">
    <source>
        <dbReference type="Proteomes" id="UP001235712"/>
    </source>
</evidence>
<sequence length="71" mass="7634">MSVTRLLVLLIEEPEEPSVSGSGPGSSKRRLDHRLTVDGDAEFQRLVREALWGLPPTSRTGSARASRSGGC</sequence>
<gene>
    <name evidence="1" type="ORF">J2S57_000451</name>
</gene>
<reference evidence="1 2" key="1">
    <citation type="submission" date="2023-07" db="EMBL/GenBank/DDBJ databases">
        <title>Sequencing the genomes of 1000 actinobacteria strains.</title>
        <authorList>
            <person name="Klenk H.-P."/>
        </authorList>
    </citation>
    <scope>NUCLEOTIDE SEQUENCE [LARGE SCALE GENOMIC DNA]</scope>
    <source>
        <strain evidence="1 2">DSM 44388</strain>
    </source>
</reference>
<accession>A0ABT9NWQ7</accession>
<name>A0ABT9NWQ7_9ACTN</name>
<comment type="caution">
    <text evidence="1">The sequence shown here is derived from an EMBL/GenBank/DDBJ whole genome shotgun (WGS) entry which is preliminary data.</text>
</comment>
<keyword evidence="2" id="KW-1185">Reference proteome</keyword>
<proteinExistence type="predicted"/>
<dbReference type="RefSeq" id="WP_307237728.1">
    <property type="nucleotide sequence ID" value="NZ_JAUSQZ010000001.1"/>
</dbReference>
<dbReference type="Proteomes" id="UP001235712">
    <property type="component" value="Unassembled WGS sequence"/>
</dbReference>